<dbReference type="AlphaFoldDB" id="A0A0F9GHM3"/>
<evidence type="ECO:0008006" key="2">
    <source>
        <dbReference type="Google" id="ProtNLM"/>
    </source>
</evidence>
<gene>
    <name evidence="1" type="ORF">LCGC14_2120160</name>
</gene>
<sequence>MKVIALALILFISSGCLVTGKEIAWGLGGIAYISKELLDRKHEKREAELTERGLDLKKR</sequence>
<dbReference type="EMBL" id="LAZR01026384">
    <property type="protein sequence ID" value="KKL68925.1"/>
    <property type="molecule type" value="Genomic_DNA"/>
</dbReference>
<reference evidence="1" key="1">
    <citation type="journal article" date="2015" name="Nature">
        <title>Complex archaea that bridge the gap between prokaryotes and eukaryotes.</title>
        <authorList>
            <person name="Spang A."/>
            <person name="Saw J.H."/>
            <person name="Jorgensen S.L."/>
            <person name="Zaremba-Niedzwiedzka K."/>
            <person name="Martijn J."/>
            <person name="Lind A.E."/>
            <person name="van Eijk R."/>
            <person name="Schleper C."/>
            <person name="Guy L."/>
            <person name="Ettema T.J."/>
        </authorList>
    </citation>
    <scope>NUCLEOTIDE SEQUENCE</scope>
</reference>
<protein>
    <recommendedName>
        <fullName evidence="2">Lipoprotein</fullName>
    </recommendedName>
</protein>
<proteinExistence type="predicted"/>
<accession>A0A0F9GHM3</accession>
<comment type="caution">
    <text evidence="1">The sequence shown here is derived from an EMBL/GenBank/DDBJ whole genome shotgun (WGS) entry which is preliminary data.</text>
</comment>
<evidence type="ECO:0000313" key="1">
    <source>
        <dbReference type="EMBL" id="KKL68925.1"/>
    </source>
</evidence>
<organism evidence="1">
    <name type="scientific">marine sediment metagenome</name>
    <dbReference type="NCBI Taxonomy" id="412755"/>
    <lineage>
        <taxon>unclassified sequences</taxon>
        <taxon>metagenomes</taxon>
        <taxon>ecological metagenomes</taxon>
    </lineage>
</organism>
<name>A0A0F9GHM3_9ZZZZ</name>
<feature type="non-terminal residue" evidence="1">
    <location>
        <position position="59"/>
    </location>
</feature>
<dbReference type="PROSITE" id="PS51257">
    <property type="entry name" value="PROKAR_LIPOPROTEIN"/>
    <property type="match status" value="1"/>
</dbReference>